<accession>A0A1D8KBX4</accession>
<dbReference type="AlphaFoldDB" id="A0A1D8KBX4"/>
<evidence type="ECO:0000256" key="4">
    <source>
        <dbReference type="ARBA" id="ARBA00022779"/>
    </source>
</evidence>
<evidence type="ECO:0000256" key="2">
    <source>
        <dbReference type="ARBA" id="ARBA00022475"/>
    </source>
</evidence>
<evidence type="ECO:0000259" key="10">
    <source>
        <dbReference type="Pfam" id="PF20560"/>
    </source>
</evidence>
<feature type="transmembrane region" description="Helical" evidence="8">
    <location>
        <begin position="149"/>
        <end position="168"/>
    </location>
</feature>
<dbReference type="RefSeq" id="WP_070073991.1">
    <property type="nucleotide sequence ID" value="NZ_CP017448.1"/>
</dbReference>
<keyword evidence="11" id="KW-0282">Flagellum</keyword>
<feature type="transmembrane region" description="Helical" evidence="8">
    <location>
        <begin position="180"/>
        <end position="204"/>
    </location>
</feature>
<comment type="similarity">
    <text evidence="7">Belongs to the exbB/tolQ family.</text>
</comment>
<dbReference type="GO" id="GO:0071978">
    <property type="term" value="P:bacterial-type flagellum-dependent swarming motility"/>
    <property type="evidence" value="ECO:0007669"/>
    <property type="project" value="InterPro"/>
</dbReference>
<dbReference type="InterPro" id="IPR046786">
    <property type="entry name" value="MotA_N"/>
</dbReference>
<gene>
    <name evidence="11" type="primary">motC</name>
    <name evidence="11" type="ORF">BJI67_05845</name>
</gene>
<keyword evidence="11" id="KW-0966">Cell projection</keyword>
<evidence type="ECO:0000313" key="12">
    <source>
        <dbReference type="Proteomes" id="UP000095342"/>
    </source>
</evidence>
<keyword evidence="12" id="KW-1185">Reference proteome</keyword>
<dbReference type="InterPro" id="IPR002898">
    <property type="entry name" value="MotA_ExbB_proton_chnl"/>
</dbReference>
<evidence type="ECO:0000256" key="6">
    <source>
        <dbReference type="ARBA" id="ARBA00023136"/>
    </source>
</evidence>
<feature type="transmembrane region" description="Helical" evidence="8">
    <location>
        <begin position="34"/>
        <end position="57"/>
    </location>
</feature>
<dbReference type="KEGG" id="aaeo:BJI67_05845"/>
<evidence type="ECO:0000256" key="1">
    <source>
        <dbReference type="ARBA" id="ARBA00004651"/>
    </source>
</evidence>
<keyword evidence="2" id="KW-1003">Cell membrane</keyword>
<dbReference type="PANTHER" id="PTHR30433:SF3">
    <property type="entry name" value="MOTILITY PROTEIN A"/>
    <property type="match status" value="1"/>
</dbReference>
<dbReference type="Proteomes" id="UP000095342">
    <property type="component" value="Chromosome"/>
</dbReference>
<keyword evidence="5 8" id="KW-1133">Transmembrane helix</keyword>
<comment type="subcellular location">
    <subcellularLocation>
        <location evidence="1">Cell membrane</location>
        <topology evidence="1">Multi-pass membrane protein</topology>
    </subcellularLocation>
    <subcellularLocation>
        <location evidence="7">Membrane</location>
        <topology evidence="7">Multi-pass membrane protein</topology>
    </subcellularLocation>
</comment>
<proteinExistence type="inferred from homology"/>
<dbReference type="GO" id="GO:0005886">
    <property type="term" value="C:plasma membrane"/>
    <property type="evidence" value="ECO:0007669"/>
    <property type="project" value="UniProtKB-SubCell"/>
</dbReference>
<keyword evidence="7" id="KW-0653">Protein transport</keyword>
<dbReference type="Pfam" id="PF01618">
    <property type="entry name" value="MotA_ExbB"/>
    <property type="match status" value="1"/>
</dbReference>
<dbReference type="NCBIfam" id="NF006583">
    <property type="entry name" value="PRK09109.1"/>
    <property type="match status" value="1"/>
</dbReference>
<evidence type="ECO:0000313" key="11">
    <source>
        <dbReference type="EMBL" id="AOV18465.1"/>
    </source>
</evidence>
<feature type="domain" description="Motility protein A N-terminal" evidence="10">
    <location>
        <begin position="7"/>
        <end position="82"/>
    </location>
</feature>
<name>A0A1D8KBX4_9GAMM</name>
<evidence type="ECO:0000256" key="7">
    <source>
        <dbReference type="RuleBase" id="RU004057"/>
    </source>
</evidence>
<evidence type="ECO:0000259" key="9">
    <source>
        <dbReference type="Pfam" id="PF01618"/>
    </source>
</evidence>
<dbReference type="Pfam" id="PF20560">
    <property type="entry name" value="MotA_N"/>
    <property type="match status" value="1"/>
</dbReference>
<dbReference type="GO" id="GO:0006935">
    <property type="term" value="P:chemotaxis"/>
    <property type="evidence" value="ECO:0007669"/>
    <property type="project" value="InterPro"/>
</dbReference>
<dbReference type="EMBL" id="CP017448">
    <property type="protein sequence ID" value="AOV18465.1"/>
    <property type="molecule type" value="Genomic_DNA"/>
</dbReference>
<keyword evidence="6 8" id="KW-0472">Membrane</keyword>
<evidence type="ECO:0000256" key="5">
    <source>
        <dbReference type="ARBA" id="ARBA00022989"/>
    </source>
</evidence>
<keyword evidence="11" id="KW-0969">Cilium</keyword>
<sequence length="246" mass="26309">MDILSLLGILLALGAVLGGNFIEGGKLDSLLQLTAFIIVIGGTLGAVLLQSPLSVFLRAVKMGLWIFKPPLIEPERQIESIIEWCQIARREGLLGLESISESLEEPFARKGLQLLVDGREPDAIRGILEVELEAGEEQLLHSAKVYEAAGGYAPTIGILGAVMGLIHVMENLADPAKLGAGIAVAFVATIYGVGSANLFLLPIANKLKSIIHRQSKVREMIIEGLTAIAEGENPRAIESKLQGYLQ</sequence>
<keyword evidence="4" id="KW-0283">Flagellar rotation</keyword>
<dbReference type="InterPro" id="IPR047055">
    <property type="entry name" value="MotA-like"/>
</dbReference>
<evidence type="ECO:0000256" key="3">
    <source>
        <dbReference type="ARBA" id="ARBA00022692"/>
    </source>
</evidence>
<reference evidence="11 12" key="1">
    <citation type="submission" date="2016-09" db="EMBL/GenBank/DDBJ databases">
        <title>Acidihalobacter prosperus V6 (DSM14174).</title>
        <authorList>
            <person name="Khaleque H.N."/>
            <person name="Ramsay J.P."/>
            <person name="Murphy R.J.T."/>
            <person name="Kaksonen A.H."/>
            <person name="Boxall N.J."/>
            <person name="Watkin E.L.J."/>
        </authorList>
    </citation>
    <scope>NUCLEOTIDE SEQUENCE [LARGE SCALE GENOMIC DNA]</scope>
    <source>
        <strain evidence="11 12">V6</strain>
    </source>
</reference>
<dbReference type="PANTHER" id="PTHR30433">
    <property type="entry name" value="CHEMOTAXIS PROTEIN MOTA"/>
    <property type="match status" value="1"/>
</dbReference>
<keyword evidence="7" id="KW-0813">Transport</keyword>
<protein>
    <submittedName>
        <fullName evidence="11">Flagellar motor protein</fullName>
    </submittedName>
</protein>
<evidence type="ECO:0000256" key="8">
    <source>
        <dbReference type="SAM" id="Phobius"/>
    </source>
</evidence>
<dbReference type="GO" id="GO:0015031">
    <property type="term" value="P:protein transport"/>
    <property type="evidence" value="ECO:0007669"/>
    <property type="project" value="UniProtKB-KW"/>
</dbReference>
<keyword evidence="3 8" id="KW-0812">Transmembrane</keyword>
<feature type="domain" description="MotA/TolQ/ExbB proton channel" evidence="9">
    <location>
        <begin position="101"/>
        <end position="220"/>
    </location>
</feature>
<organism evidence="11 12">
    <name type="scientific">Acidihalobacter aeolianus</name>
    <dbReference type="NCBI Taxonomy" id="2792603"/>
    <lineage>
        <taxon>Bacteria</taxon>
        <taxon>Pseudomonadati</taxon>
        <taxon>Pseudomonadota</taxon>
        <taxon>Gammaproteobacteria</taxon>
        <taxon>Chromatiales</taxon>
        <taxon>Ectothiorhodospiraceae</taxon>
        <taxon>Acidihalobacter</taxon>
    </lineage>
</organism>